<proteinExistence type="predicted"/>
<dbReference type="AlphaFoldDB" id="A0AA39XZ25"/>
<feature type="region of interest" description="Disordered" evidence="1">
    <location>
        <begin position="1"/>
        <end position="48"/>
    </location>
</feature>
<evidence type="ECO:0000259" key="2">
    <source>
        <dbReference type="Pfam" id="PF06985"/>
    </source>
</evidence>
<organism evidence="3 4">
    <name type="scientific">Cercophora newfieldiana</name>
    <dbReference type="NCBI Taxonomy" id="92897"/>
    <lineage>
        <taxon>Eukaryota</taxon>
        <taxon>Fungi</taxon>
        <taxon>Dikarya</taxon>
        <taxon>Ascomycota</taxon>
        <taxon>Pezizomycotina</taxon>
        <taxon>Sordariomycetes</taxon>
        <taxon>Sordariomycetidae</taxon>
        <taxon>Sordariales</taxon>
        <taxon>Lasiosphaeriaceae</taxon>
        <taxon>Cercophora</taxon>
    </lineage>
</organism>
<dbReference type="PANTHER" id="PTHR33112:SF16">
    <property type="entry name" value="HETEROKARYON INCOMPATIBILITY DOMAIN-CONTAINING PROTEIN"/>
    <property type="match status" value="1"/>
</dbReference>
<dbReference type="Proteomes" id="UP001174936">
    <property type="component" value="Unassembled WGS sequence"/>
</dbReference>
<dbReference type="Pfam" id="PF06985">
    <property type="entry name" value="HET"/>
    <property type="match status" value="1"/>
</dbReference>
<gene>
    <name evidence="3" type="ORF">B0T16DRAFT_173731</name>
</gene>
<dbReference type="EMBL" id="JAULSV010000005">
    <property type="protein sequence ID" value="KAK0642873.1"/>
    <property type="molecule type" value="Genomic_DNA"/>
</dbReference>
<name>A0AA39XZ25_9PEZI</name>
<dbReference type="InterPro" id="IPR010730">
    <property type="entry name" value="HET"/>
</dbReference>
<feature type="domain" description="Heterokaryon incompatibility" evidence="2">
    <location>
        <begin position="319"/>
        <end position="389"/>
    </location>
</feature>
<dbReference type="PANTHER" id="PTHR33112">
    <property type="entry name" value="DOMAIN PROTEIN, PUTATIVE-RELATED"/>
    <property type="match status" value="1"/>
</dbReference>
<keyword evidence="4" id="KW-1185">Reference proteome</keyword>
<evidence type="ECO:0000313" key="4">
    <source>
        <dbReference type="Proteomes" id="UP001174936"/>
    </source>
</evidence>
<feature type="compositionally biased region" description="Basic residues" evidence="1">
    <location>
        <begin position="10"/>
        <end position="33"/>
    </location>
</feature>
<protein>
    <recommendedName>
        <fullName evidence="2">Heterokaryon incompatibility domain-containing protein</fullName>
    </recommendedName>
</protein>
<reference evidence="3" key="1">
    <citation type="submission" date="2023-06" db="EMBL/GenBank/DDBJ databases">
        <title>Genome-scale phylogeny and comparative genomics of the fungal order Sordariales.</title>
        <authorList>
            <consortium name="Lawrence Berkeley National Laboratory"/>
            <person name="Hensen N."/>
            <person name="Bonometti L."/>
            <person name="Westerberg I."/>
            <person name="Brannstrom I.O."/>
            <person name="Guillou S."/>
            <person name="Cros-Aarteil S."/>
            <person name="Calhoun S."/>
            <person name="Haridas S."/>
            <person name="Kuo A."/>
            <person name="Mondo S."/>
            <person name="Pangilinan J."/>
            <person name="Riley R."/>
            <person name="Labutti K."/>
            <person name="Andreopoulos B."/>
            <person name="Lipzen A."/>
            <person name="Chen C."/>
            <person name="Yanf M."/>
            <person name="Daum C."/>
            <person name="Ng V."/>
            <person name="Clum A."/>
            <person name="Steindorff A."/>
            <person name="Ohm R."/>
            <person name="Martin F."/>
            <person name="Silar P."/>
            <person name="Natvig D."/>
            <person name="Lalanne C."/>
            <person name="Gautier V."/>
            <person name="Ament-Velasquez S.L."/>
            <person name="Kruys A."/>
            <person name="Hutchinson M.I."/>
            <person name="Powell A.J."/>
            <person name="Barry K."/>
            <person name="Miller A.N."/>
            <person name="Grigoriev I.V."/>
            <person name="Debuchy R."/>
            <person name="Gladieux P."/>
            <person name="Thoren M.H."/>
            <person name="Johannesson H."/>
        </authorList>
    </citation>
    <scope>NUCLEOTIDE SEQUENCE</scope>
    <source>
        <strain evidence="3">SMH2532-1</strain>
    </source>
</reference>
<evidence type="ECO:0000313" key="3">
    <source>
        <dbReference type="EMBL" id="KAK0642873.1"/>
    </source>
</evidence>
<evidence type="ECO:0000256" key="1">
    <source>
        <dbReference type="SAM" id="MobiDB-lite"/>
    </source>
</evidence>
<sequence>MHVHQLQDSRRRRQPMMARRVRHRCRMPRKRGRPPTSFPASPRGRRPRTHLLPGISEPLSAPWIDQQPLSPHYTTMLVSTSALLTITAPSSGKQIEALIEGRCFDVARHTTNRKGRMSGVDIAGLDLAYPSSQQNDFDFLEPFCSICSDFPLWLQHATSEGLEPRFFCLGPLRRVVRGSSSCRLCRLVLQSVTLRCGIFDHDFPSGLAVCLYPRGRAAFDVRLSPGSSSKELSPDPRGYLSQRNLPLRLSSQNKLGNHLQPSVRSANRVGKSTRLFDTKDLRVVTALADTPYCALRYNAQGTVSSAYNQGWVTKSANPDYSARWVHLPVSIKHAIAFTKQLGHRYLWVDWLCDDLCPPDPEVARKQLARLPKLFANAAFVMLAGAGRDNVCTAVVGVYKSPDLPIPGVQFGQWTLTSCLSIAVDPPVREPHRRPYPWSWNGLFSHIHPYRSLPHEQEELSWKRNLDWSYGTLVLCHADGTPPIAPRAARRGKGNPGEHARSLKKAALRMACTSASMVAVGWFPRRFADLVRHERDVEGDVQPLLEK</sequence>
<accession>A0AA39XZ25</accession>
<comment type="caution">
    <text evidence="3">The sequence shown here is derived from an EMBL/GenBank/DDBJ whole genome shotgun (WGS) entry which is preliminary data.</text>
</comment>